<dbReference type="GO" id="GO:0003942">
    <property type="term" value="F:N-acetyl-gamma-glutamyl-phosphate reductase activity"/>
    <property type="evidence" value="ECO:0007669"/>
    <property type="project" value="UniProtKB-EC"/>
</dbReference>
<keyword evidence="5" id="KW-0963">Cytoplasm</keyword>
<organism evidence="8 9">
    <name type="scientific">Nocardioides caricicola</name>
    <dbReference type="NCBI Taxonomy" id="634770"/>
    <lineage>
        <taxon>Bacteria</taxon>
        <taxon>Bacillati</taxon>
        <taxon>Actinomycetota</taxon>
        <taxon>Actinomycetes</taxon>
        <taxon>Propionibacteriales</taxon>
        <taxon>Nocardioidaceae</taxon>
        <taxon>Nocardioides</taxon>
    </lineage>
</organism>
<keyword evidence="2 5" id="KW-0028">Amino-acid biosynthesis</keyword>
<dbReference type="SMART" id="SM00859">
    <property type="entry name" value="Semialdhyde_dh"/>
    <property type="match status" value="1"/>
</dbReference>
<evidence type="ECO:0000256" key="5">
    <source>
        <dbReference type="HAMAP-Rule" id="MF_00150"/>
    </source>
</evidence>
<dbReference type="Gene3D" id="3.30.360.10">
    <property type="entry name" value="Dihydrodipicolinate Reductase, domain 2"/>
    <property type="match status" value="1"/>
</dbReference>
<keyword evidence="3 5" id="KW-0521">NADP</keyword>
<feature type="domain" description="Semialdehyde dehydrogenase NAD-binding" evidence="7">
    <location>
        <begin position="7"/>
        <end position="142"/>
    </location>
</feature>
<comment type="subcellular location">
    <subcellularLocation>
        <location evidence="5">Cytoplasm</location>
    </subcellularLocation>
</comment>
<dbReference type="RefSeq" id="WP_345181932.1">
    <property type="nucleotide sequence ID" value="NZ_BAABFQ010000010.1"/>
</dbReference>
<accession>A0ABW0N8Z4</accession>
<dbReference type="InterPro" id="IPR023013">
    <property type="entry name" value="AGPR_AS"/>
</dbReference>
<evidence type="ECO:0000256" key="6">
    <source>
        <dbReference type="PROSITE-ProRule" id="PRU10010"/>
    </source>
</evidence>
<comment type="similarity">
    <text evidence="5">Belongs to the NAGSA dehydrogenase family. Type 1 subfamily.</text>
</comment>
<dbReference type="EC" id="1.2.1.38" evidence="5"/>
<evidence type="ECO:0000256" key="1">
    <source>
        <dbReference type="ARBA" id="ARBA00022571"/>
    </source>
</evidence>
<comment type="caution">
    <text evidence="8">The sequence shown here is derived from an EMBL/GenBank/DDBJ whole genome shotgun (WGS) entry which is preliminary data.</text>
</comment>
<dbReference type="PANTHER" id="PTHR32338">
    <property type="entry name" value="N-ACETYL-GAMMA-GLUTAMYL-PHOSPHATE REDUCTASE, CHLOROPLASTIC-RELATED-RELATED"/>
    <property type="match status" value="1"/>
</dbReference>
<dbReference type="InterPro" id="IPR000706">
    <property type="entry name" value="AGPR_type-1"/>
</dbReference>
<comment type="function">
    <text evidence="5">Catalyzes the NADPH-dependent reduction of N-acetyl-5-glutamyl phosphate to yield N-acetyl-L-glutamate 5-semialdehyde.</text>
</comment>
<name>A0ABW0N8Z4_9ACTN</name>
<dbReference type="Proteomes" id="UP001595956">
    <property type="component" value="Unassembled WGS sequence"/>
</dbReference>
<dbReference type="EMBL" id="JBHSMD010000011">
    <property type="protein sequence ID" value="MFC5495577.1"/>
    <property type="molecule type" value="Genomic_DNA"/>
</dbReference>
<reference evidence="9" key="1">
    <citation type="journal article" date="2019" name="Int. J. Syst. Evol. Microbiol.">
        <title>The Global Catalogue of Microorganisms (GCM) 10K type strain sequencing project: providing services to taxonomists for standard genome sequencing and annotation.</title>
        <authorList>
            <consortium name="The Broad Institute Genomics Platform"/>
            <consortium name="The Broad Institute Genome Sequencing Center for Infectious Disease"/>
            <person name="Wu L."/>
            <person name="Ma J."/>
        </authorList>
    </citation>
    <scope>NUCLEOTIDE SEQUENCE [LARGE SCALE GENOMIC DNA]</scope>
    <source>
        <strain evidence="9">KACC 13778</strain>
    </source>
</reference>
<comment type="catalytic activity">
    <reaction evidence="5">
        <text>N-acetyl-L-glutamate 5-semialdehyde + phosphate + NADP(+) = N-acetyl-L-glutamyl 5-phosphate + NADPH + H(+)</text>
        <dbReference type="Rhea" id="RHEA:21588"/>
        <dbReference type="ChEBI" id="CHEBI:15378"/>
        <dbReference type="ChEBI" id="CHEBI:29123"/>
        <dbReference type="ChEBI" id="CHEBI:43474"/>
        <dbReference type="ChEBI" id="CHEBI:57783"/>
        <dbReference type="ChEBI" id="CHEBI:57936"/>
        <dbReference type="ChEBI" id="CHEBI:58349"/>
        <dbReference type="EC" id="1.2.1.38"/>
    </reaction>
</comment>
<dbReference type="Pfam" id="PF22698">
    <property type="entry name" value="Semialdhyde_dhC_1"/>
    <property type="match status" value="1"/>
</dbReference>
<dbReference type="NCBIfam" id="TIGR01850">
    <property type="entry name" value="argC"/>
    <property type="match status" value="1"/>
</dbReference>
<evidence type="ECO:0000313" key="9">
    <source>
        <dbReference type="Proteomes" id="UP001595956"/>
    </source>
</evidence>
<evidence type="ECO:0000256" key="2">
    <source>
        <dbReference type="ARBA" id="ARBA00022605"/>
    </source>
</evidence>
<dbReference type="InterPro" id="IPR058924">
    <property type="entry name" value="AGPR_dimerisation_dom"/>
</dbReference>
<evidence type="ECO:0000256" key="3">
    <source>
        <dbReference type="ARBA" id="ARBA00022857"/>
    </source>
</evidence>
<sequence length="348" mass="35540">MRMPSIKIAVAGASGYAGGELLRLLLAHPEVEIGALTGASNAGQPLGALQPHLVPLADRVLVETSLDTLRGHDVVFLALPHGQSGDIAALLGAADPSTVVIDCGADFRLADPAAWDKFYGGNHAGTWPYGLPELPGQREQLTGATRIAVPGCYPTVSTLSLAPAVAAGIVEPDVTVVAASGTSGAGKAAKPHLLGSEVMGNASAYGVGGAHRHTPEITQNLSKLTEGTVRVSFTPLLVPMPRGILATCSAKLTGTATADDVYEVYAKAYADEPFVHLLPQGQWPQTKSVTGSNSVHLQVTVDEDARRMIAVGAVDNLSKGTAGAAVQCMNLALGLDEGLGLSTVGVAP</sequence>
<dbReference type="Gene3D" id="3.40.50.720">
    <property type="entry name" value="NAD(P)-binding Rossmann-like Domain"/>
    <property type="match status" value="1"/>
</dbReference>
<keyword evidence="4 5" id="KW-0560">Oxidoreductase</keyword>
<dbReference type="SUPFAM" id="SSF51735">
    <property type="entry name" value="NAD(P)-binding Rossmann-fold domains"/>
    <property type="match status" value="1"/>
</dbReference>
<dbReference type="SUPFAM" id="SSF55347">
    <property type="entry name" value="Glyceraldehyde-3-phosphate dehydrogenase-like, C-terminal domain"/>
    <property type="match status" value="1"/>
</dbReference>
<evidence type="ECO:0000256" key="4">
    <source>
        <dbReference type="ARBA" id="ARBA00023002"/>
    </source>
</evidence>
<dbReference type="InterPro" id="IPR036291">
    <property type="entry name" value="NAD(P)-bd_dom_sf"/>
</dbReference>
<protein>
    <recommendedName>
        <fullName evidence="5">N-acetyl-gamma-glutamyl-phosphate reductase</fullName>
        <shortName evidence="5">AGPR</shortName>
        <ecNumber evidence="5">1.2.1.38</ecNumber>
    </recommendedName>
    <alternativeName>
        <fullName evidence="5">N-acetyl-glutamate semialdehyde dehydrogenase</fullName>
        <shortName evidence="5">NAGSA dehydrogenase</shortName>
    </alternativeName>
</protein>
<comment type="pathway">
    <text evidence="5">Amino-acid biosynthesis; L-arginine biosynthesis; N(2)-acetyl-L-ornithine from L-glutamate: step 3/4.</text>
</comment>
<dbReference type="InterPro" id="IPR000534">
    <property type="entry name" value="Semialdehyde_DH_NAD-bd"/>
</dbReference>
<gene>
    <name evidence="5 8" type="primary">argC</name>
    <name evidence="8" type="ORF">ACFPKY_20885</name>
</gene>
<dbReference type="InterPro" id="IPR050085">
    <property type="entry name" value="AGPR"/>
</dbReference>
<proteinExistence type="inferred from homology"/>
<dbReference type="PROSITE" id="PS01224">
    <property type="entry name" value="ARGC"/>
    <property type="match status" value="1"/>
</dbReference>
<keyword evidence="1 5" id="KW-0055">Arginine biosynthesis</keyword>
<dbReference type="Pfam" id="PF01118">
    <property type="entry name" value="Semialdhyde_dh"/>
    <property type="match status" value="1"/>
</dbReference>
<keyword evidence="9" id="KW-1185">Reference proteome</keyword>
<dbReference type="PANTHER" id="PTHR32338:SF10">
    <property type="entry name" value="N-ACETYL-GAMMA-GLUTAMYL-PHOSPHATE REDUCTASE, CHLOROPLASTIC-RELATED"/>
    <property type="match status" value="1"/>
</dbReference>
<feature type="active site" evidence="5 6">
    <location>
        <position position="152"/>
    </location>
</feature>
<evidence type="ECO:0000313" key="8">
    <source>
        <dbReference type="EMBL" id="MFC5495577.1"/>
    </source>
</evidence>
<dbReference type="HAMAP" id="MF_00150">
    <property type="entry name" value="ArgC_type1"/>
    <property type="match status" value="1"/>
</dbReference>
<dbReference type="CDD" id="cd23934">
    <property type="entry name" value="AGPR_1_C"/>
    <property type="match status" value="1"/>
</dbReference>
<dbReference type="CDD" id="cd24148">
    <property type="entry name" value="AGPR_1_actinobacAGPR_like"/>
    <property type="match status" value="1"/>
</dbReference>
<evidence type="ECO:0000259" key="7">
    <source>
        <dbReference type="SMART" id="SM00859"/>
    </source>
</evidence>